<evidence type="ECO:0008006" key="4">
    <source>
        <dbReference type="Google" id="ProtNLM"/>
    </source>
</evidence>
<feature type="transmembrane region" description="Helical" evidence="1">
    <location>
        <begin position="15"/>
        <end position="37"/>
    </location>
</feature>
<name>A0ABR4C9T8_9HELO</name>
<organism evidence="2 3">
    <name type="scientific">Oculimacula yallundae</name>
    <dbReference type="NCBI Taxonomy" id="86028"/>
    <lineage>
        <taxon>Eukaryota</taxon>
        <taxon>Fungi</taxon>
        <taxon>Dikarya</taxon>
        <taxon>Ascomycota</taxon>
        <taxon>Pezizomycotina</taxon>
        <taxon>Leotiomycetes</taxon>
        <taxon>Helotiales</taxon>
        <taxon>Ploettnerulaceae</taxon>
        <taxon>Oculimacula</taxon>
    </lineage>
</organism>
<reference evidence="2 3" key="1">
    <citation type="journal article" date="2024" name="Commun. Biol.">
        <title>Comparative genomic analysis of thermophilic fungi reveals convergent evolutionary adaptations and gene losses.</title>
        <authorList>
            <person name="Steindorff A.S."/>
            <person name="Aguilar-Pontes M.V."/>
            <person name="Robinson A.J."/>
            <person name="Andreopoulos B."/>
            <person name="LaButti K."/>
            <person name="Kuo A."/>
            <person name="Mondo S."/>
            <person name="Riley R."/>
            <person name="Otillar R."/>
            <person name="Haridas S."/>
            <person name="Lipzen A."/>
            <person name="Grimwood J."/>
            <person name="Schmutz J."/>
            <person name="Clum A."/>
            <person name="Reid I.D."/>
            <person name="Moisan M.C."/>
            <person name="Butler G."/>
            <person name="Nguyen T.T.M."/>
            <person name="Dewar K."/>
            <person name="Conant G."/>
            <person name="Drula E."/>
            <person name="Henrissat B."/>
            <person name="Hansel C."/>
            <person name="Singer S."/>
            <person name="Hutchinson M.I."/>
            <person name="de Vries R.P."/>
            <person name="Natvig D.O."/>
            <person name="Powell A.J."/>
            <person name="Tsang A."/>
            <person name="Grigoriev I.V."/>
        </authorList>
    </citation>
    <scope>NUCLEOTIDE SEQUENCE [LARGE SCALE GENOMIC DNA]</scope>
    <source>
        <strain evidence="2 3">CBS 494.80</strain>
    </source>
</reference>
<keyword evidence="3" id="KW-1185">Reference proteome</keyword>
<keyword evidence="1" id="KW-0472">Membrane</keyword>
<feature type="transmembrane region" description="Helical" evidence="1">
    <location>
        <begin position="152"/>
        <end position="173"/>
    </location>
</feature>
<protein>
    <recommendedName>
        <fullName evidence="4">Transmembrane protein</fullName>
    </recommendedName>
</protein>
<proteinExistence type="predicted"/>
<accession>A0ABR4C9T8</accession>
<feature type="transmembrane region" description="Helical" evidence="1">
    <location>
        <begin position="121"/>
        <end position="140"/>
    </location>
</feature>
<evidence type="ECO:0000313" key="3">
    <source>
        <dbReference type="Proteomes" id="UP001595075"/>
    </source>
</evidence>
<comment type="caution">
    <text evidence="2">The sequence shown here is derived from an EMBL/GenBank/DDBJ whole genome shotgun (WGS) entry which is preliminary data.</text>
</comment>
<gene>
    <name evidence="2" type="ORF">VTL71DRAFT_2786</name>
</gene>
<evidence type="ECO:0000256" key="1">
    <source>
        <dbReference type="SAM" id="Phobius"/>
    </source>
</evidence>
<sequence>MEFDWSSHSAVRQNVYYQGVLYLCVLLLIFCDFFDLFHQIIRMCWTWILSNHHTIGYQIQRLGNHHDLRRMTFILHNTEMGLDPTNSRGLSLSLPNMTSPHSPSRISSLYNFGRTRQKRNASFITFLIFFPVVASKRLLLELSITANSGYPGLIEFMPVIGYAYMGFPGPILLKLSTSLSLHQARCWLVGWVACSKAPLGRRPVFCTLPSLTTYVCFLRMQCKIRICSLWLLVIGLS</sequence>
<evidence type="ECO:0000313" key="2">
    <source>
        <dbReference type="EMBL" id="KAL2066714.1"/>
    </source>
</evidence>
<dbReference type="Proteomes" id="UP001595075">
    <property type="component" value="Unassembled WGS sequence"/>
</dbReference>
<dbReference type="EMBL" id="JAZHXI010000011">
    <property type="protein sequence ID" value="KAL2066714.1"/>
    <property type="molecule type" value="Genomic_DNA"/>
</dbReference>
<keyword evidence="1" id="KW-0812">Transmembrane</keyword>
<keyword evidence="1" id="KW-1133">Transmembrane helix</keyword>